<dbReference type="AlphaFoldDB" id="A0A0K2U451"/>
<dbReference type="EMBL" id="HACA01015115">
    <property type="protein sequence ID" value="CDW32476.1"/>
    <property type="molecule type" value="Transcribed_RNA"/>
</dbReference>
<name>A0A0K2U451_LEPSM</name>
<evidence type="ECO:0000313" key="1">
    <source>
        <dbReference type="EMBL" id="CDW32476.1"/>
    </source>
</evidence>
<proteinExistence type="predicted"/>
<reference evidence="1" key="1">
    <citation type="submission" date="2014-05" db="EMBL/GenBank/DDBJ databases">
        <authorList>
            <person name="Chronopoulou M."/>
        </authorList>
    </citation>
    <scope>NUCLEOTIDE SEQUENCE</scope>
    <source>
        <tissue evidence="1">Whole organism</tissue>
    </source>
</reference>
<accession>A0A0K2U451</accession>
<organism evidence="1">
    <name type="scientific">Lepeophtheirus salmonis</name>
    <name type="common">Salmon louse</name>
    <name type="synonym">Caligus salmonis</name>
    <dbReference type="NCBI Taxonomy" id="72036"/>
    <lineage>
        <taxon>Eukaryota</taxon>
        <taxon>Metazoa</taxon>
        <taxon>Ecdysozoa</taxon>
        <taxon>Arthropoda</taxon>
        <taxon>Crustacea</taxon>
        <taxon>Multicrustacea</taxon>
        <taxon>Hexanauplia</taxon>
        <taxon>Copepoda</taxon>
        <taxon>Siphonostomatoida</taxon>
        <taxon>Caligidae</taxon>
        <taxon>Lepeophtheirus</taxon>
    </lineage>
</organism>
<protein>
    <submittedName>
        <fullName evidence="1">Uncharacterized protein</fullName>
    </submittedName>
</protein>
<feature type="non-terminal residue" evidence="1">
    <location>
        <position position="1"/>
    </location>
</feature>
<sequence length="69" mass="7400">GSLVGSDLGSEGASSPCPKVHVVLEPFLSFLGSVDECSILLTNPRRVADYGFDPRKDLGRQNLHIILCC</sequence>